<accession>A0A316I1X7</accession>
<organism evidence="2 3">
    <name type="scientific">Lentzea atacamensis</name>
    <dbReference type="NCBI Taxonomy" id="531938"/>
    <lineage>
        <taxon>Bacteria</taxon>
        <taxon>Bacillati</taxon>
        <taxon>Actinomycetota</taxon>
        <taxon>Actinomycetes</taxon>
        <taxon>Pseudonocardiales</taxon>
        <taxon>Pseudonocardiaceae</taxon>
        <taxon>Lentzea</taxon>
    </lineage>
</organism>
<evidence type="ECO:0000313" key="2">
    <source>
        <dbReference type="EMBL" id="PWK84405.1"/>
    </source>
</evidence>
<evidence type="ECO:0000313" key="3">
    <source>
        <dbReference type="Proteomes" id="UP000246005"/>
    </source>
</evidence>
<evidence type="ECO:0000256" key="1">
    <source>
        <dbReference type="SAM" id="MobiDB-lite"/>
    </source>
</evidence>
<dbReference type="AlphaFoldDB" id="A0A316I1X7"/>
<sequence length="291" mass="34101">MSGIELPRVPAPGNRWSAKRRSSRQRSGWAAKCSANRCPAHQHPPTRRSARQHPATRCSARQHPATRCSANQRSDSQCSAHCYPARRWPAHQQHLAPGPPAHSQSANRYSESRRSAHHCQAHQHQKAWRSANQCWVLHCQAHQHSAHQHPASRRQAHQHWAYQHSAHHYQADRHRPVSKSGWGRTCRFDPAWCCEHPAARSPRCRPWCPVRRRSHGCQACCHRHRRQRRAHPEHRRSCCRRWRCFHRRYPYPSLPRTTAVCHHRADTTAVCRRHRPAEQDRPTCRQTRSRP</sequence>
<protein>
    <submittedName>
        <fullName evidence="2">Uncharacterized protein</fullName>
    </submittedName>
</protein>
<gene>
    <name evidence="2" type="ORF">C8D88_10820</name>
</gene>
<dbReference type="EMBL" id="QGHB01000008">
    <property type="protein sequence ID" value="PWK84405.1"/>
    <property type="molecule type" value="Genomic_DNA"/>
</dbReference>
<reference evidence="2 3" key="1">
    <citation type="submission" date="2018-05" db="EMBL/GenBank/DDBJ databases">
        <title>Genomic Encyclopedia of Type Strains, Phase IV (KMG-IV): sequencing the most valuable type-strain genomes for metagenomic binning, comparative biology and taxonomic classification.</title>
        <authorList>
            <person name="Goeker M."/>
        </authorList>
    </citation>
    <scope>NUCLEOTIDE SEQUENCE [LARGE SCALE GENOMIC DNA]</scope>
    <source>
        <strain evidence="2 3">DSM 45480</strain>
    </source>
</reference>
<dbReference type="Proteomes" id="UP000246005">
    <property type="component" value="Unassembled WGS sequence"/>
</dbReference>
<proteinExistence type="predicted"/>
<feature type="region of interest" description="Disordered" evidence="1">
    <location>
        <begin position="91"/>
        <end position="122"/>
    </location>
</feature>
<comment type="caution">
    <text evidence="2">The sequence shown here is derived from an EMBL/GenBank/DDBJ whole genome shotgun (WGS) entry which is preliminary data.</text>
</comment>
<feature type="region of interest" description="Disordered" evidence="1">
    <location>
        <begin position="1"/>
        <end position="71"/>
    </location>
</feature>
<name>A0A316I1X7_9PSEU</name>